<dbReference type="GO" id="GO:0006729">
    <property type="term" value="P:tetrahydrobiopterin biosynthetic process"/>
    <property type="evidence" value="ECO:0007669"/>
    <property type="project" value="InterPro"/>
</dbReference>
<dbReference type="NCBIfam" id="NF002017">
    <property type="entry name" value="PRK00823.1-2"/>
    <property type="match status" value="1"/>
</dbReference>
<dbReference type="InterPro" id="IPR001533">
    <property type="entry name" value="Pterin_deHydtase"/>
</dbReference>
<evidence type="ECO:0000256" key="4">
    <source>
        <dbReference type="HAMAP-Rule" id="MF_00434"/>
    </source>
</evidence>
<proteinExistence type="inferred from homology"/>
<dbReference type="PANTHER" id="PTHR12599:SF0">
    <property type="entry name" value="PTERIN-4-ALPHA-CARBINOLAMINE DEHYDRATASE"/>
    <property type="match status" value="1"/>
</dbReference>
<dbReference type="EC" id="4.2.1.96" evidence="4"/>
<comment type="caution">
    <text evidence="5">The sequence shown here is derived from an EMBL/GenBank/DDBJ whole genome shotgun (WGS) entry which is preliminary data.</text>
</comment>
<protein>
    <recommendedName>
        <fullName evidence="4">Putative pterin-4-alpha-carbinolamine dehydratase</fullName>
        <shortName evidence="4">PHS</shortName>
        <ecNumber evidence="4">4.2.1.96</ecNumber>
    </recommendedName>
    <alternativeName>
        <fullName evidence="4">4-alpha-hydroxy-tetrahydropterin dehydratase</fullName>
    </alternativeName>
    <alternativeName>
        <fullName evidence="4">Pterin carbinolamine dehydratase</fullName>
        <shortName evidence="4">PCD</shortName>
    </alternativeName>
</protein>
<dbReference type="InterPro" id="IPR036428">
    <property type="entry name" value="PCD_sf"/>
</dbReference>
<dbReference type="Gene3D" id="3.30.1360.20">
    <property type="entry name" value="Transcriptional coactivator/pterin dehydratase"/>
    <property type="match status" value="1"/>
</dbReference>
<dbReference type="CDD" id="cd00913">
    <property type="entry name" value="PCD_DCoH_subfamily_a"/>
    <property type="match status" value="1"/>
</dbReference>
<dbReference type="Pfam" id="PF01329">
    <property type="entry name" value="Pterin_4a"/>
    <property type="match status" value="1"/>
</dbReference>
<comment type="similarity">
    <text evidence="2 4">Belongs to the pterin-4-alpha-carbinolamine dehydratase family.</text>
</comment>
<evidence type="ECO:0000313" key="6">
    <source>
        <dbReference type="Proteomes" id="UP000474777"/>
    </source>
</evidence>
<evidence type="ECO:0000313" key="5">
    <source>
        <dbReference type="EMBL" id="NEM97687.1"/>
    </source>
</evidence>
<keyword evidence="3 4" id="KW-0456">Lyase</keyword>
<dbReference type="SUPFAM" id="SSF55248">
    <property type="entry name" value="PCD-like"/>
    <property type="match status" value="1"/>
</dbReference>
<organism evidence="5 6">
    <name type="scientific">Pontibacter burrus</name>
    <dbReference type="NCBI Taxonomy" id="2704466"/>
    <lineage>
        <taxon>Bacteria</taxon>
        <taxon>Pseudomonadati</taxon>
        <taxon>Bacteroidota</taxon>
        <taxon>Cytophagia</taxon>
        <taxon>Cytophagales</taxon>
        <taxon>Hymenobacteraceae</taxon>
        <taxon>Pontibacter</taxon>
    </lineage>
</organism>
<name>A0A6B3LW18_9BACT</name>
<dbReference type="AlphaFoldDB" id="A0A6B3LW18"/>
<gene>
    <name evidence="5" type="ORF">GXP69_08270</name>
</gene>
<keyword evidence="6" id="KW-1185">Reference proteome</keyword>
<dbReference type="HAMAP" id="MF_00434">
    <property type="entry name" value="Pterin_4_alpha"/>
    <property type="match status" value="1"/>
</dbReference>
<reference evidence="5 6" key="1">
    <citation type="submission" date="2020-02" db="EMBL/GenBank/DDBJ databases">
        <authorList>
            <person name="Kim M.K."/>
        </authorList>
    </citation>
    <scope>NUCLEOTIDE SEQUENCE [LARGE SCALE GENOMIC DNA]</scope>
    <source>
        <strain evidence="5 6">BT327</strain>
    </source>
</reference>
<evidence type="ECO:0000256" key="3">
    <source>
        <dbReference type="ARBA" id="ARBA00023239"/>
    </source>
</evidence>
<accession>A0A6B3LW18</accession>
<evidence type="ECO:0000256" key="1">
    <source>
        <dbReference type="ARBA" id="ARBA00001554"/>
    </source>
</evidence>
<evidence type="ECO:0000256" key="2">
    <source>
        <dbReference type="ARBA" id="ARBA00006472"/>
    </source>
</evidence>
<dbReference type="PANTHER" id="PTHR12599">
    <property type="entry name" value="PTERIN-4-ALPHA-CARBINOLAMINE DEHYDRATASE"/>
    <property type="match status" value="1"/>
</dbReference>
<sequence length="108" mass="12047">MELAEKKCVPCEGGIPAIEGANIENYTSQLKTKWDVVDGKMIRREFTFPDFSAAMDFANRVAEIAEEEGHHPDLYISWGKVIVTLYTHAINGLSENDFIVAAKINDLS</sequence>
<dbReference type="Proteomes" id="UP000474777">
    <property type="component" value="Unassembled WGS sequence"/>
</dbReference>
<comment type="catalytic activity">
    <reaction evidence="1 4">
        <text>(4aS,6R)-4a-hydroxy-L-erythro-5,6,7,8-tetrahydrobiopterin = (6R)-L-erythro-6,7-dihydrobiopterin + H2O</text>
        <dbReference type="Rhea" id="RHEA:11920"/>
        <dbReference type="ChEBI" id="CHEBI:15377"/>
        <dbReference type="ChEBI" id="CHEBI:15642"/>
        <dbReference type="ChEBI" id="CHEBI:43120"/>
        <dbReference type="EC" id="4.2.1.96"/>
    </reaction>
</comment>
<dbReference type="RefSeq" id="WP_163914287.1">
    <property type="nucleotide sequence ID" value="NZ_JAAGWD010000003.1"/>
</dbReference>
<dbReference type="GO" id="GO:0008124">
    <property type="term" value="F:4-alpha-hydroxytetrahydrobiopterin dehydratase activity"/>
    <property type="evidence" value="ECO:0007669"/>
    <property type="project" value="UniProtKB-UniRule"/>
</dbReference>
<dbReference type="EMBL" id="JAAGWD010000003">
    <property type="protein sequence ID" value="NEM97687.1"/>
    <property type="molecule type" value="Genomic_DNA"/>
</dbReference>